<dbReference type="Pfam" id="PF12706">
    <property type="entry name" value="Lactamase_B_2"/>
    <property type="match status" value="1"/>
</dbReference>
<evidence type="ECO:0000313" key="5">
    <source>
        <dbReference type="Proteomes" id="UP000184041"/>
    </source>
</evidence>
<protein>
    <recommendedName>
        <fullName evidence="2">UPF0173 metal-dependent hydrolase SAMN05443144_104147</fullName>
    </recommendedName>
</protein>
<organism evidence="4 5">
    <name type="scientific">Fodinibius roseus</name>
    <dbReference type="NCBI Taxonomy" id="1194090"/>
    <lineage>
        <taxon>Bacteria</taxon>
        <taxon>Pseudomonadati</taxon>
        <taxon>Balneolota</taxon>
        <taxon>Balneolia</taxon>
        <taxon>Balneolales</taxon>
        <taxon>Balneolaceae</taxon>
        <taxon>Fodinibius</taxon>
    </lineage>
</organism>
<dbReference type="Proteomes" id="UP000184041">
    <property type="component" value="Unassembled WGS sequence"/>
</dbReference>
<dbReference type="STRING" id="1194090.SAMN05443144_104147"/>
<dbReference type="Gene3D" id="3.60.15.10">
    <property type="entry name" value="Ribonuclease Z/Hydroxyacylglutathione hydrolase-like"/>
    <property type="match status" value="1"/>
</dbReference>
<dbReference type="GO" id="GO:0016787">
    <property type="term" value="F:hydrolase activity"/>
    <property type="evidence" value="ECO:0007669"/>
    <property type="project" value="UniProtKB-UniRule"/>
</dbReference>
<name>A0A1M4XJL2_9BACT</name>
<evidence type="ECO:0000313" key="4">
    <source>
        <dbReference type="EMBL" id="SHE93847.1"/>
    </source>
</evidence>
<keyword evidence="1 2" id="KW-0378">Hydrolase</keyword>
<dbReference type="OrthoDB" id="9789133at2"/>
<reference evidence="4 5" key="1">
    <citation type="submission" date="2016-11" db="EMBL/GenBank/DDBJ databases">
        <authorList>
            <person name="Jaros S."/>
            <person name="Januszkiewicz K."/>
            <person name="Wedrychowicz H."/>
        </authorList>
    </citation>
    <scope>NUCLEOTIDE SEQUENCE [LARGE SCALE GENOMIC DNA]</scope>
    <source>
        <strain evidence="4 5">DSM 21986</strain>
    </source>
</reference>
<dbReference type="EMBL" id="FQUS01000004">
    <property type="protein sequence ID" value="SHE93847.1"/>
    <property type="molecule type" value="Genomic_DNA"/>
</dbReference>
<dbReference type="NCBIfam" id="NF001911">
    <property type="entry name" value="PRK00685.1"/>
    <property type="match status" value="1"/>
</dbReference>
<gene>
    <name evidence="4" type="ORF">SAMN05443144_104147</name>
</gene>
<evidence type="ECO:0000256" key="2">
    <source>
        <dbReference type="HAMAP-Rule" id="MF_00457"/>
    </source>
</evidence>
<dbReference type="HAMAP" id="MF_00457">
    <property type="entry name" value="UPF0173"/>
    <property type="match status" value="1"/>
</dbReference>
<dbReference type="InterPro" id="IPR036866">
    <property type="entry name" value="RibonucZ/Hydroxyglut_hydro"/>
</dbReference>
<dbReference type="InterPro" id="IPR022877">
    <property type="entry name" value="UPF0173"/>
</dbReference>
<feature type="domain" description="Metallo-beta-lactamase" evidence="3">
    <location>
        <begin position="11"/>
        <end position="198"/>
    </location>
</feature>
<dbReference type="AlphaFoldDB" id="A0A1M4XJL2"/>
<dbReference type="SUPFAM" id="SSF56281">
    <property type="entry name" value="Metallo-hydrolase/oxidoreductase"/>
    <property type="match status" value="1"/>
</dbReference>
<dbReference type="InterPro" id="IPR050114">
    <property type="entry name" value="UPF0173_UPF0282_UlaG_hydrolase"/>
</dbReference>
<evidence type="ECO:0000259" key="3">
    <source>
        <dbReference type="SMART" id="SM00849"/>
    </source>
</evidence>
<keyword evidence="5" id="KW-1185">Reference proteome</keyword>
<proteinExistence type="inferred from homology"/>
<dbReference type="RefSeq" id="WP_073060243.1">
    <property type="nucleotide sequence ID" value="NZ_FQUS01000004.1"/>
</dbReference>
<accession>A0A1M4XJL2</accession>
<dbReference type="PANTHER" id="PTHR43546:SF3">
    <property type="entry name" value="UPF0173 METAL-DEPENDENT HYDROLASE MJ1163"/>
    <property type="match status" value="1"/>
</dbReference>
<dbReference type="PANTHER" id="PTHR43546">
    <property type="entry name" value="UPF0173 METAL-DEPENDENT HYDROLASE MJ1163-RELATED"/>
    <property type="match status" value="1"/>
</dbReference>
<dbReference type="SMART" id="SM00849">
    <property type="entry name" value="Lactamase_B"/>
    <property type="match status" value="1"/>
</dbReference>
<sequence>METAVQAQWLGHSAFKLLSPSGKTILVDPFLSQNPSTPEEHKQQDDIDYILLTHGHADHVGDTLDIARQTGATVVAMVELSRLLVSKHGLDEDQAVEINKGGTVAFNDFSVTMVSANHSSSFEGDYAGDPGGLVIAFDEDITFYHLGDTNIFYDLELYGELYDPDVIAVPMGDYYTMGPEEAAMACDLIQADYAVPVHYATFPVLTGDPEEFKTYTEEATDTEVWIPEAGENFLEEGLE</sequence>
<comment type="similarity">
    <text evidence="2">Belongs to the UPF0173 family.</text>
</comment>
<evidence type="ECO:0000256" key="1">
    <source>
        <dbReference type="ARBA" id="ARBA00022801"/>
    </source>
</evidence>
<dbReference type="InterPro" id="IPR001279">
    <property type="entry name" value="Metallo-B-lactamas"/>
</dbReference>